<feature type="transmembrane region" description="Helical" evidence="1">
    <location>
        <begin position="38"/>
        <end position="63"/>
    </location>
</feature>
<name>A0A328PQ56_9MOLU</name>
<keyword evidence="1" id="KW-0812">Transmembrane</keyword>
<feature type="transmembrane region" description="Helical" evidence="1">
    <location>
        <begin position="83"/>
        <end position="103"/>
    </location>
</feature>
<keyword evidence="1" id="KW-1133">Transmembrane helix</keyword>
<proteinExistence type="predicted"/>
<reference evidence="3" key="1">
    <citation type="submission" date="2018-06" db="EMBL/GenBank/DDBJ databases">
        <authorList>
            <person name="Martinez Ocampo F."/>
            <person name="Quiroz Castaneda R.E."/>
            <person name="Rojas Lopez X."/>
        </authorList>
    </citation>
    <scope>NUCLEOTIDE SEQUENCE [LARGE SCALE GENOMIC DNA]</scope>
    <source>
        <strain evidence="3">INIFAP02</strain>
    </source>
</reference>
<organism evidence="2 3">
    <name type="scientific">Mycoplasma wenyonii</name>
    <dbReference type="NCBI Taxonomy" id="65123"/>
    <lineage>
        <taxon>Bacteria</taxon>
        <taxon>Bacillati</taxon>
        <taxon>Mycoplasmatota</taxon>
        <taxon>Mollicutes</taxon>
        <taxon>Mycoplasmataceae</taxon>
        <taxon>Mycoplasma</taxon>
    </lineage>
</organism>
<comment type="caution">
    <text evidence="2">The sequence shown here is derived from an EMBL/GenBank/DDBJ whole genome shotgun (WGS) entry which is preliminary data.</text>
</comment>
<evidence type="ECO:0000313" key="3">
    <source>
        <dbReference type="Proteomes" id="UP000249762"/>
    </source>
</evidence>
<dbReference type="Proteomes" id="UP000249762">
    <property type="component" value="Unassembled WGS sequence"/>
</dbReference>
<dbReference type="EMBL" id="QKVO01000001">
    <property type="protein sequence ID" value="RAO95296.1"/>
    <property type="molecule type" value="Genomic_DNA"/>
</dbReference>
<keyword evidence="1" id="KW-0472">Membrane</keyword>
<evidence type="ECO:0000256" key="1">
    <source>
        <dbReference type="SAM" id="Phobius"/>
    </source>
</evidence>
<dbReference type="AlphaFoldDB" id="A0A328PQ56"/>
<sequence>MSALGGAVIACTAIAAIGIAGSVVLETFEMKKTKTFRYLLTDTFYLCAFGGLLIAIGYFFSFWDRHTHYEKEGLNGVTWGRKSVGLVWGVLLCGASVYLLSMWKKHRGGQTSIQGTVTSSTTMATPVPKESLKESVLKTFSKLKLNKNLFLRNKK</sequence>
<feature type="transmembrane region" description="Helical" evidence="1">
    <location>
        <begin position="6"/>
        <end position="26"/>
    </location>
</feature>
<gene>
    <name evidence="2" type="ORF">DNK47_00340</name>
</gene>
<keyword evidence="3" id="KW-1185">Reference proteome</keyword>
<evidence type="ECO:0000313" key="2">
    <source>
        <dbReference type="EMBL" id="RAO95296.1"/>
    </source>
</evidence>
<dbReference type="OrthoDB" id="9992898at2"/>
<dbReference type="RefSeq" id="WP_112664961.1">
    <property type="nucleotide sequence ID" value="NZ_QKVO01000001.1"/>
</dbReference>
<accession>A0A328PQ56</accession>
<protein>
    <submittedName>
        <fullName evidence="2">Uncharacterized protein</fullName>
    </submittedName>
</protein>